<gene>
    <name evidence="1" type="ORF">GCM10011396_49570</name>
</gene>
<accession>A0A916V0F5</accession>
<dbReference type="EMBL" id="BMED01000006">
    <property type="protein sequence ID" value="GGC96242.1"/>
    <property type="molecule type" value="Genomic_DNA"/>
</dbReference>
<organism evidence="1 2">
    <name type="scientific">Undibacterium terreum</name>
    <dbReference type="NCBI Taxonomy" id="1224302"/>
    <lineage>
        <taxon>Bacteria</taxon>
        <taxon>Pseudomonadati</taxon>
        <taxon>Pseudomonadota</taxon>
        <taxon>Betaproteobacteria</taxon>
        <taxon>Burkholderiales</taxon>
        <taxon>Oxalobacteraceae</taxon>
        <taxon>Undibacterium</taxon>
    </lineage>
</organism>
<name>A0A916V0F5_9BURK</name>
<evidence type="ECO:0000313" key="1">
    <source>
        <dbReference type="EMBL" id="GGC96242.1"/>
    </source>
</evidence>
<comment type="caution">
    <text evidence="1">The sequence shown here is derived from an EMBL/GenBank/DDBJ whole genome shotgun (WGS) entry which is preliminary data.</text>
</comment>
<reference evidence="1" key="1">
    <citation type="journal article" date="2014" name="Int. J. Syst. Evol. Microbiol.">
        <title>Complete genome sequence of Corynebacterium casei LMG S-19264T (=DSM 44701T), isolated from a smear-ripened cheese.</title>
        <authorList>
            <consortium name="US DOE Joint Genome Institute (JGI-PGF)"/>
            <person name="Walter F."/>
            <person name="Albersmeier A."/>
            <person name="Kalinowski J."/>
            <person name="Ruckert C."/>
        </authorList>
    </citation>
    <scope>NUCLEOTIDE SEQUENCE</scope>
    <source>
        <strain evidence="1">CGMCC 1.10998</strain>
    </source>
</reference>
<evidence type="ECO:0000313" key="2">
    <source>
        <dbReference type="Proteomes" id="UP000637423"/>
    </source>
</evidence>
<keyword evidence="2" id="KW-1185">Reference proteome</keyword>
<dbReference type="AlphaFoldDB" id="A0A916V0F5"/>
<proteinExistence type="predicted"/>
<sequence>MEAIKVPDTEYENSVQPITSAGPIVQSVSGKCDMQGRKRGANATGEFSLSTGFHGFLHFAIVPGSTDMLAD</sequence>
<protein>
    <submittedName>
        <fullName evidence="1">Uncharacterized protein</fullName>
    </submittedName>
</protein>
<dbReference type="Proteomes" id="UP000637423">
    <property type="component" value="Unassembled WGS sequence"/>
</dbReference>
<reference evidence="1" key="2">
    <citation type="submission" date="2020-09" db="EMBL/GenBank/DDBJ databases">
        <authorList>
            <person name="Sun Q."/>
            <person name="Zhou Y."/>
        </authorList>
    </citation>
    <scope>NUCLEOTIDE SEQUENCE</scope>
    <source>
        <strain evidence="1">CGMCC 1.10998</strain>
    </source>
</reference>